<feature type="domain" description="Alpha-L-arabinofuranosidase 1 catalytic" evidence="1">
    <location>
        <begin position="1"/>
        <end position="75"/>
    </location>
</feature>
<sequence>RWQWNATVGPLQNRPGRVGAWGYPSSDGLGLYEFLQLAEDLAAKPIMGVWAGLSADGNSVQEKDLQPYLQQAIDQ</sequence>
<dbReference type="InterPro" id="IPR051563">
    <property type="entry name" value="Glycosyl_Hydrolase_51"/>
</dbReference>
<dbReference type="EMBL" id="GU734481">
    <property type="protein sequence ID" value="ADJ38262.1"/>
    <property type="molecule type" value="mRNA"/>
</dbReference>
<dbReference type="Gene3D" id="3.20.20.80">
    <property type="entry name" value="Glycosidases"/>
    <property type="match status" value="1"/>
</dbReference>
<reference evidence="2" key="1">
    <citation type="journal article" date="2010" name="PLoS ONE">
        <title>Fungi unearthed: transcripts encoding lignocellulolytic and chitinolytic enzymes in forest soil.</title>
        <authorList>
            <person name="Kellner H."/>
            <person name="Vandenbol M."/>
        </authorList>
    </citation>
    <scope>NUCLEOTIDE SEQUENCE</scope>
</reference>
<evidence type="ECO:0000259" key="1">
    <source>
        <dbReference type="Pfam" id="PF22848"/>
    </source>
</evidence>
<name>D9CI76_9FUNG</name>
<dbReference type="Pfam" id="PF22848">
    <property type="entry name" value="ASD1_dom"/>
    <property type="match status" value="1"/>
</dbReference>
<accession>D9CI76</accession>
<organism evidence="2">
    <name type="scientific">uncultured fungus</name>
    <dbReference type="NCBI Taxonomy" id="175245"/>
    <lineage>
        <taxon>Eukaryota</taxon>
        <taxon>Fungi</taxon>
        <taxon>environmental samples</taxon>
    </lineage>
</organism>
<dbReference type="InterPro" id="IPR055235">
    <property type="entry name" value="ASD1_cat"/>
</dbReference>
<dbReference type="PANTHER" id="PTHR31776:SF0">
    <property type="entry name" value="ALPHA-L-ARABINOFURANOSIDASE 1"/>
    <property type="match status" value="1"/>
</dbReference>
<keyword evidence="2" id="KW-0378">Hydrolase</keyword>
<evidence type="ECO:0000313" key="2">
    <source>
        <dbReference type="EMBL" id="ADJ38262.1"/>
    </source>
</evidence>
<dbReference type="AlphaFoldDB" id="D9CI76"/>
<protein>
    <submittedName>
        <fullName evidence="2">Glycoside hydrolase family 51</fullName>
    </submittedName>
</protein>
<dbReference type="PANTHER" id="PTHR31776">
    <property type="entry name" value="ALPHA-L-ARABINOFURANOSIDASE 1"/>
    <property type="match status" value="1"/>
</dbReference>
<dbReference type="InterPro" id="IPR017853">
    <property type="entry name" value="GH"/>
</dbReference>
<proteinExistence type="evidence at transcript level"/>
<feature type="non-terminal residue" evidence="2">
    <location>
        <position position="1"/>
    </location>
</feature>
<dbReference type="SUPFAM" id="SSF51445">
    <property type="entry name" value="(Trans)glycosidases"/>
    <property type="match status" value="1"/>
</dbReference>
<dbReference type="GO" id="GO:0046556">
    <property type="term" value="F:alpha-L-arabinofuranosidase activity"/>
    <property type="evidence" value="ECO:0007669"/>
    <property type="project" value="TreeGrafter"/>
</dbReference>
<feature type="non-terminal residue" evidence="2">
    <location>
        <position position="75"/>
    </location>
</feature>